<dbReference type="EMBL" id="JAACXV010013828">
    <property type="protein sequence ID" value="KAF7272163.1"/>
    <property type="molecule type" value="Genomic_DNA"/>
</dbReference>
<accession>A0A834I4M9</accession>
<comment type="caution">
    <text evidence="2">The sequence shown here is derived from an EMBL/GenBank/DDBJ whole genome shotgun (WGS) entry which is preliminary data.</text>
</comment>
<keyword evidence="3" id="KW-1185">Reference proteome</keyword>
<organism evidence="2 3">
    <name type="scientific">Rhynchophorus ferrugineus</name>
    <name type="common">Red palm weevil</name>
    <name type="synonym">Curculio ferrugineus</name>
    <dbReference type="NCBI Taxonomy" id="354439"/>
    <lineage>
        <taxon>Eukaryota</taxon>
        <taxon>Metazoa</taxon>
        <taxon>Ecdysozoa</taxon>
        <taxon>Arthropoda</taxon>
        <taxon>Hexapoda</taxon>
        <taxon>Insecta</taxon>
        <taxon>Pterygota</taxon>
        <taxon>Neoptera</taxon>
        <taxon>Endopterygota</taxon>
        <taxon>Coleoptera</taxon>
        <taxon>Polyphaga</taxon>
        <taxon>Cucujiformia</taxon>
        <taxon>Curculionidae</taxon>
        <taxon>Dryophthorinae</taxon>
        <taxon>Rhynchophorus</taxon>
    </lineage>
</organism>
<gene>
    <name evidence="2" type="ORF">GWI33_015029</name>
</gene>
<proteinExistence type="predicted"/>
<feature type="region of interest" description="Disordered" evidence="1">
    <location>
        <begin position="13"/>
        <end position="68"/>
    </location>
</feature>
<evidence type="ECO:0000313" key="2">
    <source>
        <dbReference type="EMBL" id="KAF7272163.1"/>
    </source>
</evidence>
<sequence>MRTVYVKIRHAVGDGPVPEGTMNRTGSVVRSADRGDGVGRPPRPLVAPVGGQGGGMRPEVKTQRRPSLPVPVRIQRGYRRETACTFLCGRWSRFITIDRSVTSRC</sequence>
<dbReference type="AlphaFoldDB" id="A0A834I4M9"/>
<protein>
    <submittedName>
        <fullName evidence="2">Uncharacterized protein</fullName>
    </submittedName>
</protein>
<evidence type="ECO:0000256" key="1">
    <source>
        <dbReference type="SAM" id="MobiDB-lite"/>
    </source>
</evidence>
<name>A0A834I4M9_RHYFE</name>
<evidence type="ECO:0000313" key="3">
    <source>
        <dbReference type="Proteomes" id="UP000625711"/>
    </source>
</evidence>
<reference evidence="2" key="1">
    <citation type="submission" date="2020-08" db="EMBL/GenBank/DDBJ databases">
        <title>Genome sequencing and assembly of the red palm weevil Rhynchophorus ferrugineus.</title>
        <authorList>
            <person name="Dias G.B."/>
            <person name="Bergman C.M."/>
            <person name="Manee M."/>
        </authorList>
    </citation>
    <scope>NUCLEOTIDE SEQUENCE</scope>
    <source>
        <strain evidence="2">AA-2017</strain>
        <tissue evidence="2">Whole larva</tissue>
    </source>
</reference>
<dbReference type="Proteomes" id="UP000625711">
    <property type="component" value="Unassembled WGS sequence"/>
</dbReference>